<dbReference type="InterPro" id="IPR035908">
    <property type="entry name" value="F0_ATP_A_sf"/>
</dbReference>
<feature type="transmembrane region" description="Helical" evidence="11">
    <location>
        <begin position="20"/>
        <end position="39"/>
    </location>
</feature>
<dbReference type="PANTHER" id="PTHR42823">
    <property type="entry name" value="ATP SYNTHASE SUBUNIT A, CHLOROPLASTIC"/>
    <property type="match status" value="1"/>
</dbReference>
<dbReference type="Pfam" id="PF00119">
    <property type="entry name" value="ATP-synt_A"/>
    <property type="match status" value="1"/>
</dbReference>
<evidence type="ECO:0000256" key="4">
    <source>
        <dbReference type="ARBA" id="ARBA00022547"/>
    </source>
</evidence>
<dbReference type="InterPro" id="IPR045082">
    <property type="entry name" value="ATP_syn_F0_a_bact/chloroplast"/>
</dbReference>
<dbReference type="SUPFAM" id="SSF81336">
    <property type="entry name" value="F1F0 ATP synthase subunit A"/>
    <property type="match status" value="1"/>
</dbReference>
<feature type="transmembrane region" description="Helical" evidence="11">
    <location>
        <begin position="106"/>
        <end position="127"/>
    </location>
</feature>
<dbReference type="PROSITE" id="PS00449">
    <property type="entry name" value="ATPASE_A"/>
    <property type="match status" value="1"/>
</dbReference>
<protein>
    <recommendedName>
        <fullName evidence="11 12">ATP synthase subunit a</fullName>
    </recommendedName>
    <alternativeName>
        <fullName evidence="11">ATP synthase F0 sector subunit a</fullName>
    </alternativeName>
    <alternativeName>
        <fullName evidence="11">F-ATPase subunit 6</fullName>
    </alternativeName>
</protein>
<evidence type="ECO:0000256" key="10">
    <source>
        <dbReference type="ARBA" id="ARBA00023310"/>
    </source>
</evidence>
<evidence type="ECO:0000256" key="8">
    <source>
        <dbReference type="ARBA" id="ARBA00023065"/>
    </source>
</evidence>
<dbReference type="PRINTS" id="PR00123">
    <property type="entry name" value="ATPASEA"/>
</dbReference>
<dbReference type="InterPro" id="IPR000568">
    <property type="entry name" value="ATP_synth_F0_asu"/>
</dbReference>
<evidence type="ECO:0000256" key="1">
    <source>
        <dbReference type="ARBA" id="ARBA00004141"/>
    </source>
</evidence>
<keyword evidence="7 11" id="KW-1133">Transmembrane helix</keyword>
<keyword evidence="5 11" id="KW-0812">Transmembrane</keyword>
<dbReference type="HAMAP" id="MF_01393">
    <property type="entry name" value="ATP_synth_a_bact"/>
    <property type="match status" value="1"/>
</dbReference>
<evidence type="ECO:0000256" key="9">
    <source>
        <dbReference type="ARBA" id="ARBA00023136"/>
    </source>
</evidence>
<feature type="transmembrane region" description="Helical" evidence="11">
    <location>
        <begin position="163"/>
        <end position="181"/>
    </location>
</feature>
<keyword evidence="14" id="KW-1185">Reference proteome</keyword>
<comment type="subcellular location">
    <subcellularLocation>
        <location evidence="11 12">Cell membrane</location>
        <topology evidence="11 12">Multi-pass membrane protein</topology>
    </subcellularLocation>
    <subcellularLocation>
        <location evidence="1">Membrane</location>
        <topology evidence="1">Multi-pass membrane protein</topology>
    </subcellularLocation>
</comment>
<evidence type="ECO:0000313" key="14">
    <source>
        <dbReference type="Proteomes" id="UP000184404"/>
    </source>
</evidence>
<dbReference type="AlphaFoldDB" id="A0A1M4XHV5"/>
<keyword evidence="4 11" id="KW-0138">CF(0)</keyword>
<organism evidence="13 14">
    <name type="scientific">Schwartzia succinivorans DSM 10502</name>
    <dbReference type="NCBI Taxonomy" id="1123243"/>
    <lineage>
        <taxon>Bacteria</taxon>
        <taxon>Bacillati</taxon>
        <taxon>Bacillota</taxon>
        <taxon>Negativicutes</taxon>
        <taxon>Selenomonadales</taxon>
        <taxon>Selenomonadaceae</taxon>
        <taxon>Schwartzia</taxon>
    </lineage>
</organism>
<accession>A0A1M4XHV5</accession>
<dbReference type="EMBL" id="FQUG01000005">
    <property type="protein sequence ID" value="SHE92732.1"/>
    <property type="molecule type" value="Genomic_DNA"/>
</dbReference>
<feature type="transmembrane region" description="Helical" evidence="11">
    <location>
        <begin position="74"/>
        <end position="94"/>
    </location>
</feature>
<name>A0A1M4XHV5_9FIRM</name>
<dbReference type="NCBIfam" id="TIGR01131">
    <property type="entry name" value="ATP_synt_6_or_A"/>
    <property type="match status" value="1"/>
</dbReference>
<evidence type="ECO:0000256" key="7">
    <source>
        <dbReference type="ARBA" id="ARBA00022989"/>
    </source>
</evidence>
<keyword evidence="10 11" id="KW-0066">ATP synthesis</keyword>
<dbReference type="GO" id="GO:0042777">
    <property type="term" value="P:proton motive force-driven plasma membrane ATP synthesis"/>
    <property type="evidence" value="ECO:0007669"/>
    <property type="project" value="TreeGrafter"/>
</dbReference>
<evidence type="ECO:0000256" key="2">
    <source>
        <dbReference type="ARBA" id="ARBA00006810"/>
    </source>
</evidence>
<reference evidence="13 14" key="1">
    <citation type="submission" date="2016-11" db="EMBL/GenBank/DDBJ databases">
        <authorList>
            <person name="Jaros S."/>
            <person name="Januszkiewicz K."/>
            <person name="Wedrychowicz H."/>
        </authorList>
    </citation>
    <scope>NUCLEOTIDE SEQUENCE [LARGE SCALE GENOMIC DNA]</scope>
    <source>
        <strain evidence="13 14">DSM 10502</strain>
    </source>
</reference>
<keyword evidence="11" id="KW-1003">Cell membrane</keyword>
<sequence length="225" mass="25022">MDKIGVREVIEIGGYTFNEHTILMTWLTMAIVILVAVLATRNLKEVPTGWQNAVEAIAELWETQVKNMIGKEGLFLVPLFMTLFLYLMIANWLGLTPGMESPTNDLNTTLSMAILMTFFVNHGVGIAKQGIGHLKHFVEPFAPFIIVNVIEELSRPASLAFRLFGNILAGEVLIIIILALVPGVVNWLPSTPWVLFSIFVGVVQAYIFTMLSITYIAPSVKKHHD</sequence>
<gene>
    <name evidence="11" type="primary">atpB</name>
    <name evidence="13" type="ORF">SAMN02745190_01483</name>
</gene>
<dbReference type="STRING" id="1123243.SAMN02745190_01483"/>
<dbReference type="CDD" id="cd00310">
    <property type="entry name" value="ATP-synt_Fo_a_6"/>
    <property type="match status" value="1"/>
</dbReference>
<feature type="transmembrane region" description="Helical" evidence="11">
    <location>
        <begin position="193"/>
        <end position="217"/>
    </location>
</feature>
<proteinExistence type="inferred from homology"/>
<evidence type="ECO:0000256" key="11">
    <source>
        <dbReference type="HAMAP-Rule" id="MF_01393"/>
    </source>
</evidence>
<dbReference type="GO" id="GO:0005886">
    <property type="term" value="C:plasma membrane"/>
    <property type="evidence" value="ECO:0007669"/>
    <property type="project" value="UniProtKB-SubCell"/>
</dbReference>
<keyword evidence="9 11" id="KW-0472">Membrane</keyword>
<comment type="similarity">
    <text evidence="2 11 12">Belongs to the ATPase A chain family.</text>
</comment>
<evidence type="ECO:0000313" key="13">
    <source>
        <dbReference type="EMBL" id="SHE92732.1"/>
    </source>
</evidence>
<keyword evidence="6 11" id="KW-0375">Hydrogen ion transport</keyword>
<dbReference type="Gene3D" id="1.20.120.220">
    <property type="entry name" value="ATP synthase, F0 complex, subunit A"/>
    <property type="match status" value="1"/>
</dbReference>
<keyword evidence="8 11" id="KW-0406">Ion transport</keyword>
<dbReference type="InterPro" id="IPR023011">
    <property type="entry name" value="ATP_synth_F0_asu_AS"/>
</dbReference>
<keyword evidence="3 11" id="KW-0813">Transport</keyword>
<comment type="function">
    <text evidence="11 12">Key component of the proton channel; it plays a direct role in the translocation of protons across the membrane.</text>
</comment>
<dbReference type="Proteomes" id="UP000184404">
    <property type="component" value="Unassembled WGS sequence"/>
</dbReference>
<evidence type="ECO:0000256" key="6">
    <source>
        <dbReference type="ARBA" id="ARBA00022781"/>
    </source>
</evidence>
<evidence type="ECO:0000256" key="12">
    <source>
        <dbReference type="RuleBase" id="RU000483"/>
    </source>
</evidence>
<dbReference type="OrthoDB" id="9789241at2"/>
<evidence type="ECO:0000256" key="5">
    <source>
        <dbReference type="ARBA" id="ARBA00022692"/>
    </source>
</evidence>
<dbReference type="PANTHER" id="PTHR42823:SF3">
    <property type="entry name" value="ATP SYNTHASE SUBUNIT A, CHLOROPLASTIC"/>
    <property type="match status" value="1"/>
</dbReference>
<dbReference type="RefSeq" id="WP_072935583.1">
    <property type="nucleotide sequence ID" value="NZ_FQUG01000005.1"/>
</dbReference>
<dbReference type="GO" id="GO:0045259">
    <property type="term" value="C:proton-transporting ATP synthase complex"/>
    <property type="evidence" value="ECO:0007669"/>
    <property type="project" value="UniProtKB-KW"/>
</dbReference>
<evidence type="ECO:0000256" key="3">
    <source>
        <dbReference type="ARBA" id="ARBA00022448"/>
    </source>
</evidence>
<dbReference type="GO" id="GO:0046933">
    <property type="term" value="F:proton-transporting ATP synthase activity, rotational mechanism"/>
    <property type="evidence" value="ECO:0007669"/>
    <property type="project" value="UniProtKB-UniRule"/>
</dbReference>